<gene>
    <name evidence="1" type="ORF">LCGC14_0995090</name>
</gene>
<sequence length="143" mass="17199">MQNEKWWGHLLKKGFSHVCVIFKDDYGFWMLFNPTDQKLKIELVPFTEKDQNSQDYPRTLRKSGYHVIKIEKIEEIHRFSKIRGYHIKLGLCFNCVTLCRYFMSIGVRRITPYGFYKELVRLGQTKNYKERYQQGISSIQVFS</sequence>
<organism evidence="1">
    <name type="scientific">marine sediment metagenome</name>
    <dbReference type="NCBI Taxonomy" id="412755"/>
    <lineage>
        <taxon>unclassified sequences</taxon>
        <taxon>metagenomes</taxon>
        <taxon>ecological metagenomes</taxon>
    </lineage>
</organism>
<dbReference type="EMBL" id="LAZR01003806">
    <property type="protein sequence ID" value="KKN14542.1"/>
    <property type="molecule type" value="Genomic_DNA"/>
</dbReference>
<evidence type="ECO:0000313" key="1">
    <source>
        <dbReference type="EMBL" id="KKN14542.1"/>
    </source>
</evidence>
<protein>
    <submittedName>
        <fullName evidence="1">Uncharacterized protein</fullName>
    </submittedName>
</protein>
<dbReference type="AlphaFoldDB" id="A0A0F9NR30"/>
<proteinExistence type="predicted"/>
<accession>A0A0F9NR30</accession>
<name>A0A0F9NR30_9ZZZZ</name>
<reference evidence="1" key="1">
    <citation type="journal article" date="2015" name="Nature">
        <title>Complex archaea that bridge the gap between prokaryotes and eukaryotes.</title>
        <authorList>
            <person name="Spang A."/>
            <person name="Saw J.H."/>
            <person name="Jorgensen S.L."/>
            <person name="Zaremba-Niedzwiedzka K."/>
            <person name="Martijn J."/>
            <person name="Lind A.E."/>
            <person name="van Eijk R."/>
            <person name="Schleper C."/>
            <person name="Guy L."/>
            <person name="Ettema T.J."/>
        </authorList>
    </citation>
    <scope>NUCLEOTIDE SEQUENCE</scope>
</reference>
<comment type="caution">
    <text evidence="1">The sequence shown here is derived from an EMBL/GenBank/DDBJ whole genome shotgun (WGS) entry which is preliminary data.</text>
</comment>